<dbReference type="Proteomes" id="UP001163835">
    <property type="component" value="Unassembled WGS sequence"/>
</dbReference>
<dbReference type="EMBL" id="MU795302">
    <property type="protein sequence ID" value="KAJ3807478.1"/>
    <property type="molecule type" value="Genomic_DNA"/>
</dbReference>
<organism evidence="1 2">
    <name type="scientific">Lentinula aff. lateritia</name>
    <dbReference type="NCBI Taxonomy" id="2804960"/>
    <lineage>
        <taxon>Eukaryota</taxon>
        <taxon>Fungi</taxon>
        <taxon>Dikarya</taxon>
        <taxon>Basidiomycota</taxon>
        <taxon>Agaricomycotina</taxon>
        <taxon>Agaricomycetes</taxon>
        <taxon>Agaricomycetidae</taxon>
        <taxon>Agaricales</taxon>
        <taxon>Marasmiineae</taxon>
        <taxon>Omphalotaceae</taxon>
        <taxon>Lentinula</taxon>
    </lineage>
</organism>
<accession>A0ACC1TS47</accession>
<keyword evidence="2" id="KW-1185">Reference proteome</keyword>
<protein>
    <submittedName>
        <fullName evidence="1">Uncharacterized protein</fullName>
    </submittedName>
</protein>
<comment type="caution">
    <text evidence="1">The sequence shown here is derived from an EMBL/GenBank/DDBJ whole genome shotgun (WGS) entry which is preliminary data.</text>
</comment>
<feature type="non-terminal residue" evidence="1">
    <location>
        <position position="109"/>
    </location>
</feature>
<evidence type="ECO:0000313" key="2">
    <source>
        <dbReference type="Proteomes" id="UP001163835"/>
    </source>
</evidence>
<evidence type="ECO:0000313" key="1">
    <source>
        <dbReference type="EMBL" id="KAJ3807478.1"/>
    </source>
</evidence>
<gene>
    <name evidence="1" type="ORF">F5876DRAFT_47987</name>
</gene>
<sequence length="109" mass="12669">MNDLAYEYLPAVYRIPPELLTEIFLHCYHDNTVYSSHTEAPFNLFSTCQRWRLVTLGIPLLWSSINVSFTHNACRPSLPVLNSWLDRSRTSPLAFSLTYHGRNAFFDDD</sequence>
<proteinExistence type="predicted"/>
<reference evidence="1" key="1">
    <citation type="submission" date="2022-09" db="EMBL/GenBank/DDBJ databases">
        <title>A Global Phylogenomic Analysis of the Shiitake Genus Lentinula.</title>
        <authorList>
            <consortium name="DOE Joint Genome Institute"/>
            <person name="Sierra-Patev S."/>
            <person name="Min B."/>
            <person name="Naranjo-Ortiz M."/>
            <person name="Looney B."/>
            <person name="Konkel Z."/>
            <person name="Slot J.C."/>
            <person name="Sakamoto Y."/>
            <person name="Steenwyk J.L."/>
            <person name="Rokas A."/>
            <person name="Carro J."/>
            <person name="Camarero S."/>
            <person name="Ferreira P."/>
            <person name="Molpeceres G."/>
            <person name="Ruiz-Duenas F.J."/>
            <person name="Serrano A."/>
            <person name="Henrissat B."/>
            <person name="Drula E."/>
            <person name="Hughes K.W."/>
            <person name="Mata J.L."/>
            <person name="Ishikawa N.K."/>
            <person name="Vargas-Isla R."/>
            <person name="Ushijima S."/>
            <person name="Smith C.A."/>
            <person name="Ahrendt S."/>
            <person name="Andreopoulos W."/>
            <person name="He G."/>
            <person name="Labutti K."/>
            <person name="Lipzen A."/>
            <person name="Ng V."/>
            <person name="Riley R."/>
            <person name="Sandor L."/>
            <person name="Barry K."/>
            <person name="Martinez A.T."/>
            <person name="Xiao Y."/>
            <person name="Gibbons J.G."/>
            <person name="Terashima K."/>
            <person name="Grigoriev I.V."/>
            <person name="Hibbett D.S."/>
        </authorList>
    </citation>
    <scope>NUCLEOTIDE SEQUENCE</scope>
    <source>
        <strain evidence="1">TMI1499</strain>
    </source>
</reference>
<name>A0ACC1TS47_9AGAR</name>